<reference evidence="1 2" key="1">
    <citation type="submission" date="2019-07" db="EMBL/GenBank/DDBJ databases">
        <title>Whole genome shotgun sequence of Nocardia ninae NBRC 108245.</title>
        <authorList>
            <person name="Hosoyama A."/>
            <person name="Uohara A."/>
            <person name="Ohji S."/>
            <person name="Ichikawa N."/>
        </authorList>
    </citation>
    <scope>NUCLEOTIDE SEQUENCE [LARGE SCALE GENOMIC DNA]</scope>
    <source>
        <strain evidence="1 2">NBRC 108245</strain>
    </source>
</reference>
<dbReference type="Proteomes" id="UP000321424">
    <property type="component" value="Unassembled WGS sequence"/>
</dbReference>
<dbReference type="EMBL" id="BJXA01000006">
    <property type="protein sequence ID" value="GEM37010.1"/>
    <property type="molecule type" value="Genomic_DNA"/>
</dbReference>
<proteinExistence type="predicted"/>
<protein>
    <submittedName>
        <fullName evidence="1">Uncharacterized protein</fullName>
    </submittedName>
</protein>
<comment type="caution">
    <text evidence="1">The sequence shown here is derived from an EMBL/GenBank/DDBJ whole genome shotgun (WGS) entry which is preliminary data.</text>
</comment>
<keyword evidence="2" id="KW-1185">Reference proteome</keyword>
<name>A0A511M8Q5_9NOCA</name>
<gene>
    <name evidence="1" type="ORF">NN4_15290</name>
</gene>
<accession>A0A511M8Q5</accession>
<sequence length="298" mass="32679">MVQRALPYRTPSEAVVTAKNWFLVIDDGEIPLPEALPHWDYQTDLTLRREVQIDLDRALAESRLAPGTELALAAVWTATGSKLKGTAARTTVRQSGSITLETHLPGSDLGGVLLLDTALVLAKRRVGADRPVAARRAGSVLWGDRRQMRLQGDAPQFPMAVIDFAKTNYSEGAAWHLDIGTNLEAATMGSLLLLVNESKNIAAEALKNAGNPRLQDKIVLSMIYGDVARVMVEHALSLQDFNDDMTVHDETLGATLLELFGRLFPDRSIEDVRLRAQQSPSLFASELQSAVRIFEDVE</sequence>
<evidence type="ECO:0000313" key="1">
    <source>
        <dbReference type="EMBL" id="GEM37010.1"/>
    </source>
</evidence>
<evidence type="ECO:0000313" key="2">
    <source>
        <dbReference type="Proteomes" id="UP000321424"/>
    </source>
</evidence>
<organism evidence="1 2">
    <name type="scientific">Nocardia ninae NBRC 108245</name>
    <dbReference type="NCBI Taxonomy" id="1210091"/>
    <lineage>
        <taxon>Bacteria</taxon>
        <taxon>Bacillati</taxon>
        <taxon>Actinomycetota</taxon>
        <taxon>Actinomycetes</taxon>
        <taxon>Mycobacteriales</taxon>
        <taxon>Nocardiaceae</taxon>
        <taxon>Nocardia</taxon>
    </lineage>
</organism>
<dbReference type="AlphaFoldDB" id="A0A511M8Q5"/>